<dbReference type="Gene3D" id="3.30.1340.30">
    <property type="match status" value="1"/>
</dbReference>
<comment type="caution">
    <text evidence="2">The sequence shown here is derived from an EMBL/GenBank/DDBJ whole genome shotgun (WGS) entry which is preliminary data.</text>
</comment>
<accession>A0A6L5JX45</accession>
<dbReference type="EMBL" id="WIXJ01000002">
    <property type="protein sequence ID" value="MQY51140.1"/>
    <property type="molecule type" value="Genomic_DNA"/>
</dbReference>
<name>A0A6L5JX45_RHOTE</name>
<dbReference type="SMART" id="SM00749">
    <property type="entry name" value="BON"/>
    <property type="match status" value="1"/>
</dbReference>
<feature type="domain" description="BON" evidence="1">
    <location>
        <begin position="23"/>
        <end position="92"/>
    </location>
</feature>
<evidence type="ECO:0000313" key="3">
    <source>
        <dbReference type="Proteomes" id="UP000480275"/>
    </source>
</evidence>
<evidence type="ECO:0000313" key="2">
    <source>
        <dbReference type="EMBL" id="MQY51140.1"/>
    </source>
</evidence>
<proteinExistence type="predicted"/>
<dbReference type="InterPro" id="IPR007055">
    <property type="entry name" value="BON_dom"/>
</dbReference>
<dbReference type="Proteomes" id="UP000480275">
    <property type="component" value="Unassembled WGS sequence"/>
</dbReference>
<organism evidence="2 3">
    <name type="scientific">Rhodocyclus tenuis</name>
    <name type="common">Rhodospirillum tenue</name>
    <dbReference type="NCBI Taxonomy" id="1066"/>
    <lineage>
        <taxon>Bacteria</taxon>
        <taxon>Pseudomonadati</taxon>
        <taxon>Pseudomonadota</taxon>
        <taxon>Betaproteobacteria</taxon>
        <taxon>Rhodocyclales</taxon>
        <taxon>Rhodocyclaceae</taxon>
        <taxon>Rhodocyclus</taxon>
    </lineage>
</organism>
<sequence length="95" mass="9908">MLLYSSGGFAADDKPSATREYVKDSVITTKIKSQLAAEKLSSLIHITVDTDKQGVVVLGGTATSQAGVDRAIAIAHSVSGVTAVENTIRVIGDKY</sequence>
<gene>
    <name evidence="2" type="ORF">GHK24_05025</name>
</gene>
<dbReference type="InterPro" id="IPR014004">
    <property type="entry name" value="Transpt-assoc_nodulatn_dom_bac"/>
</dbReference>
<dbReference type="PROSITE" id="PS50914">
    <property type="entry name" value="BON"/>
    <property type="match status" value="1"/>
</dbReference>
<protein>
    <submittedName>
        <fullName evidence="2">BON domain-containing protein</fullName>
    </submittedName>
</protein>
<evidence type="ECO:0000259" key="1">
    <source>
        <dbReference type="PROSITE" id="PS50914"/>
    </source>
</evidence>
<reference evidence="2 3" key="1">
    <citation type="submission" date="2019-10" db="EMBL/GenBank/DDBJ databases">
        <title>Whole-genome sequence of the purple nonsulfur photosynthetic bacterium Rhodocyclus tenuis.</title>
        <authorList>
            <person name="Kyndt J.A."/>
            <person name="Meyer T.E."/>
        </authorList>
    </citation>
    <scope>NUCLEOTIDE SEQUENCE [LARGE SCALE GENOMIC DNA]</scope>
    <source>
        <strain evidence="2 3">DSM 110</strain>
    </source>
</reference>
<dbReference type="Pfam" id="PF04972">
    <property type="entry name" value="BON"/>
    <property type="match status" value="1"/>
</dbReference>
<dbReference type="OrthoDB" id="8563181at2"/>
<dbReference type="AlphaFoldDB" id="A0A6L5JX45"/>